<protein>
    <recommendedName>
        <fullName evidence="2">RRM domain-containing protein</fullName>
    </recommendedName>
</protein>
<dbReference type="Proteomes" id="UP000285084">
    <property type="component" value="Unassembled WGS sequence"/>
</dbReference>
<evidence type="ECO:0000259" key="2">
    <source>
        <dbReference type="PROSITE" id="PS50102"/>
    </source>
</evidence>
<dbReference type="SMART" id="SM00360">
    <property type="entry name" value="RRM"/>
    <property type="match status" value="1"/>
</dbReference>
<proteinExistence type="predicted"/>
<dbReference type="Gene3D" id="3.30.70.330">
    <property type="match status" value="1"/>
</dbReference>
<dbReference type="AlphaFoldDB" id="A0A2H3TUP4"/>
<keyword evidence="1" id="KW-0694">RNA-binding</keyword>
<dbReference type="InterPro" id="IPR035979">
    <property type="entry name" value="RBD_domain_sf"/>
</dbReference>
<dbReference type="Pfam" id="PF00076">
    <property type="entry name" value="RRM_1"/>
    <property type="match status" value="1"/>
</dbReference>
<dbReference type="PANTHER" id="PTHR15241">
    <property type="entry name" value="TRANSFORMER-2-RELATED"/>
    <property type="match status" value="1"/>
</dbReference>
<evidence type="ECO:0000313" key="5">
    <source>
        <dbReference type="Proteomes" id="UP000219369"/>
    </source>
</evidence>
<name>A0A2H3TUP4_FUSOX</name>
<evidence type="ECO:0000313" key="6">
    <source>
        <dbReference type="Proteomes" id="UP000285084"/>
    </source>
</evidence>
<evidence type="ECO:0000313" key="3">
    <source>
        <dbReference type="EMBL" id="RKK67032.1"/>
    </source>
</evidence>
<dbReference type="GO" id="GO:0003723">
    <property type="term" value="F:RNA binding"/>
    <property type="evidence" value="ECO:0007669"/>
    <property type="project" value="UniProtKB-UniRule"/>
</dbReference>
<dbReference type="SUPFAM" id="SSF54928">
    <property type="entry name" value="RNA-binding domain, RBD"/>
    <property type="match status" value="1"/>
</dbReference>
<gene>
    <name evidence="3" type="ORF">BFJ69_g14856</name>
    <name evidence="4" type="ORF">FRV6_15503</name>
</gene>
<reference evidence="3 6" key="3">
    <citation type="journal article" date="2018" name="Sci. Rep.">
        <title>Characterisation of pathogen-specific regions and novel effector candidates in Fusarium oxysporum f. sp. cepae.</title>
        <authorList>
            <person name="Armitage A.D."/>
            <person name="Taylor A."/>
            <person name="Sobczyk M.K."/>
            <person name="Baxter L."/>
            <person name="Greenfield B.P."/>
            <person name="Bates H.J."/>
            <person name="Wilson F."/>
            <person name="Jackson A.C."/>
            <person name="Ott S."/>
            <person name="Harrison R.J."/>
            <person name="Clarkson J.P."/>
        </authorList>
    </citation>
    <scope>NUCLEOTIDE SEQUENCE [LARGE SCALE GENOMIC DNA]</scope>
    <source>
        <strain evidence="3 6">Fo_A13</strain>
    </source>
</reference>
<accession>A0A2H3TUP4</accession>
<evidence type="ECO:0000313" key="4">
    <source>
        <dbReference type="EMBL" id="SCO91375.1"/>
    </source>
</evidence>
<dbReference type="EMBL" id="MRCX01000248">
    <property type="protein sequence ID" value="RKK67032.1"/>
    <property type="molecule type" value="Genomic_DNA"/>
</dbReference>
<dbReference type="OrthoDB" id="6730379at2759"/>
<dbReference type="InterPro" id="IPR000504">
    <property type="entry name" value="RRM_dom"/>
</dbReference>
<feature type="domain" description="RRM" evidence="2">
    <location>
        <begin position="4"/>
        <end position="82"/>
    </location>
</feature>
<evidence type="ECO:0000256" key="1">
    <source>
        <dbReference type="PROSITE-ProRule" id="PRU00176"/>
    </source>
</evidence>
<reference evidence="4" key="2">
    <citation type="submission" date="2016-09" db="EMBL/GenBank/DDBJ databases">
        <authorList>
            <person name="Capua I."/>
            <person name="De Benedictis P."/>
            <person name="Joannis T."/>
            <person name="Lombin L.H."/>
            <person name="Cattoli G."/>
        </authorList>
    </citation>
    <scope>NUCLEOTIDE SEQUENCE [LARGE SCALE GENOMIC DNA]</scope>
    <source>
        <strain evidence="4">V64-1</strain>
    </source>
</reference>
<dbReference type="PANTHER" id="PTHR15241:SF304">
    <property type="entry name" value="RRM DOMAIN-CONTAINING PROTEIN"/>
    <property type="match status" value="1"/>
</dbReference>
<reference evidence="5" key="1">
    <citation type="submission" date="2016-09" db="EMBL/GenBank/DDBJ databases">
        <authorList>
            <person name="Guldener U."/>
        </authorList>
    </citation>
    <scope>NUCLEOTIDE SEQUENCE [LARGE SCALE GENOMIC DNA]</scope>
    <source>
        <strain evidence="5">V64-1</strain>
    </source>
</reference>
<sequence>MATKKLHVHNLSWNTTEDDLLNASSEHYDAERALVMRDVNTGRSRNYGFMFFDSPEGAAITKKHLDNTEINGRRITVTFAPE</sequence>
<dbReference type="Proteomes" id="UP000219369">
    <property type="component" value="Unassembled WGS sequence"/>
</dbReference>
<dbReference type="EMBL" id="FMJY01000010">
    <property type="protein sequence ID" value="SCO91375.1"/>
    <property type="molecule type" value="Genomic_DNA"/>
</dbReference>
<dbReference type="PROSITE" id="PS50102">
    <property type="entry name" value="RRM"/>
    <property type="match status" value="1"/>
</dbReference>
<dbReference type="InterPro" id="IPR012677">
    <property type="entry name" value="Nucleotide-bd_a/b_plait_sf"/>
</dbReference>
<organism evidence="4 5">
    <name type="scientific">Fusarium oxysporum</name>
    <name type="common">Fusarium vascular wilt</name>
    <dbReference type="NCBI Taxonomy" id="5507"/>
    <lineage>
        <taxon>Eukaryota</taxon>
        <taxon>Fungi</taxon>
        <taxon>Dikarya</taxon>
        <taxon>Ascomycota</taxon>
        <taxon>Pezizomycotina</taxon>
        <taxon>Sordariomycetes</taxon>
        <taxon>Hypocreomycetidae</taxon>
        <taxon>Hypocreales</taxon>
        <taxon>Nectriaceae</taxon>
        <taxon>Fusarium</taxon>
        <taxon>Fusarium oxysporum species complex</taxon>
    </lineage>
</organism>